<evidence type="ECO:0000313" key="3">
    <source>
        <dbReference type="Proteomes" id="UP000035955"/>
    </source>
</evidence>
<keyword evidence="3" id="KW-1185">Reference proteome</keyword>
<reference evidence="2 3" key="1">
    <citation type="submission" date="2015-03" db="EMBL/GenBank/DDBJ databases">
        <title>Genome sequencing of Methylobacterium variabile DSM 16961.</title>
        <authorList>
            <person name="Chaudhry V."/>
            <person name="Patil P.B."/>
        </authorList>
    </citation>
    <scope>NUCLEOTIDE SEQUENCE [LARGE SCALE GENOMIC DNA]</scope>
    <source>
        <strain evidence="2 3">DSM 16961</strain>
    </source>
</reference>
<organism evidence="2 3">
    <name type="scientific">Methylobacterium variabile</name>
    <dbReference type="NCBI Taxonomy" id="298794"/>
    <lineage>
        <taxon>Bacteria</taxon>
        <taxon>Pseudomonadati</taxon>
        <taxon>Pseudomonadota</taxon>
        <taxon>Alphaproteobacteria</taxon>
        <taxon>Hyphomicrobiales</taxon>
        <taxon>Methylobacteriaceae</taxon>
        <taxon>Methylobacterium</taxon>
    </lineage>
</organism>
<dbReference type="Proteomes" id="UP000035955">
    <property type="component" value="Unassembled WGS sequence"/>
</dbReference>
<keyword evidence="1" id="KW-0472">Membrane</keyword>
<evidence type="ECO:0000256" key="1">
    <source>
        <dbReference type="SAM" id="Phobius"/>
    </source>
</evidence>
<feature type="transmembrane region" description="Helical" evidence="1">
    <location>
        <begin position="43"/>
        <end position="62"/>
    </location>
</feature>
<evidence type="ECO:0000313" key="2">
    <source>
        <dbReference type="EMBL" id="KMO30805.1"/>
    </source>
</evidence>
<protein>
    <recommendedName>
        <fullName evidence="4">Acyltransferase 3 domain-containing protein</fullName>
    </recommendedName>
</protein>
<sequence>MPPVTYFLSTVVFELVLLAAATSRLKILERPSLLWLGQQSYSLYLLHMPVGLLLWMTCHWLGVDRLMAVVLSVPVTIGLAWLSRRFIEIPGQTLLLGTSKVRVLQSVQSGQSP</sequence>
<keyword evidence="1" id="KW-1133">Transmembrane helix</keyword>
<gene>
    <name evidence="2" type="ORF">VQ02_27405</name>
</gene>
<evidence type="ECO:0008006" key="4">
    <source>
        <dbReference type="Google" id="ProtNLM"/>
    </source>
</evidence>
<name>A0A0J6S6H0_9HYPH</name>
<comment type="caution">
    <text evidence="2">The sequence shown here is derived from an EMBL/GenBank/DDBJ whole genome shotgun (WGS) entry which is preliminary data.</text>
</comment>
<accession>A0A0J6S6H0</accession>
<dbReference type="AlphaFoldDB" id="A0A0J6S6H0"/>
<dbReference type="EMBL" id="LABY01000216">
    <property type="protein sequence ID" value="KMO30805.1"/>
    <property type="molecule type" value="Genomic_DNA"/>
</dbReference>
<dbReference type="PATRIC" id="fig|298794.3.peg.3335"/>
<keyword evidence="1" id="KW-0812">Transmembrane</keyword>
<feature type="transmembrane region" description="Helical" evidence="1">
    <location>
        <begin position="68"/>
        <end position="87"/>
    </location>
</feature>
<feature type="transmembrane region" description="Helical" evidence="1">
    <location>
        <begin position="6"/>
        <end position="22"/>
    </location>
</feature>
<proteinExistence type="predicted"/>